<keyword evidence="5 7" id="KW-0378">Hydrolase</keyword>
<proteinExistence type="inferred from homology"/>
<dbReference type="RefSeq" id="XP_037143193.1">
    <property type="nucleotide sequence ID" value="XM_037287298.1"/>
</dbReference>
<dbReference type="InterPro" id="IPR036959">
    <property type="entry name" value="Peptidase_C12_UCH_sf"/>
</dbReference>
<organism evidence="11 12">
    <name type="scientific">Zygotorulaspora mrakii</name>
    <name type="common">Zygosaccharomyces mrakii</name>
    <dbReference type="NCBI Taxonomy" id="42260"/>
    <lineage>
        <taxon>Eukaryota</taxon>
        <taxon>Fungi</taxon>
        <taxon>Dikarya</taxon>
        <taxon>Ascomycota</taxon>
        <taxon>Saccharomycotina</taxon>
        <taxon>Saccharomycetes</taxon>
        <taxon>Saccharomycetales</taxon>
        <taxon>Saccharomycetaceae</taxon>
        <taxon>Zygotorulaspora</taxon>
    </lineage>
</organism>
<evidence type="ECO:0000256" key="2">
    <source>
        <dbReference type="ARBA" id="ARBA00009326"/>
    </source>
</evidence>
<dbReference type="Gene3D" id="3.40.532.10">
    <property type="entry name" value="Peptidase C12, ubiquitin carboxyl-terminal hydrolase"/>
    <property type="match status" value="1"/>
</dbReference>
<evidence type="ECO:0000256" key="6">
    <source>
        <dbReference type="ARBA" id="ARBA00022807"/>
    </source>
</evidence>
<sequence length="245" mass="27600">MSSERSVVPLESNPDIFTEFAHDLGLNENYSFIDVYSLTDRDLLGFVPRPVKALILLFPLNAFFEDSKNKTPANKGDSEDNRGEATTNDQPVWFKQTIRNACGLYGLLHSLCNNADLLSKQSKLLEFLKAEPREDNKYCDSLTDDFVVKLSEKHSDKFSLGQTVAPDAVDDVNLHFITFVRKEGEVYELDGRRADGAHLISSRTDPATDLIGQQSVIDRVQWYMENADEDSKLNFSLLGLAPSWD</sequence>
<evidence type="ECO:0000256" key="9">
    <source>
        <dbReference type="SAM" id="MobiDB-lite"/>
    </source>
</evidence>
<gene>
    <name evidence="11" type="ORF">HG535_0B05070</name>
</gene>
<dbReference type="InterPro" id="IPR001578">
    <property type="entry name" value="Peptidase_C12_UCH"/>
</dbReference>
<evidence type="ECO:0000256" key="4">
    <source>
        <dbReference type="ARBA" id="ARBA00022786"/>
    </source>
</evidence>
<evidence type="ECO:0000256" key="5">
    <source>
        <dbReference type="ARBA" id="ARBA00022801"/>
    </source>
</evidence>
<feature type="site" description="Important for enzyme activity" evidence="7">
    <location>
        <position position="190"/>
    </location>
</feature>
<dbReference type="SUPFAM" id="SSF54001">
    <property type="entry name" value="Cysteine proteinases"/>
    <property type="match status" value="1"/>
</dbReference>
<accession>A0A7H9AYH7</accession>
<evidence type="ECO:0000259" key="10">
    <source>
        <dbReference type="PROSITE" id="PS52048"/>
    </source>
</evidence>
<protein>
    <recommendedName>
        <fullName evidence="8">Ubiquitin carboxyl-terminal hydrolase</fullName>
        <ecNumber evidence="8">3.4.19.12</ecNumber>
    </recommendedName>
</protein>
<evidence type="ECO:0000313" key="11">
    <source>
        <dbReference type="EMBL" id="QLG71465.1"/>
    </source>
</evidence>
<comment type="similarity">
    <text evidence="2 7 8">Belongs to the peptidase C12 family.</text>
</comment>
<feature type="site" description="Transition state stabilizer" evidence="7">
    <location>
        <position position="96"/>
    </location>
</feature>
<dbReference type="PANTHER" id="PTHR10589:SF17">
    <property type="entry name" value="UBIQUITIN CARBOXYL-TERMINAL HYDROLASE"/>
    <property type="match status" value="1"/>
</dbReference>
<feature type="region of interest" description="Disordered" evidence="9">
    <location>
        <begin position="69"/>
        <end position="88"/>
    </location>
</feature>
<keyword evidence="6 7" id="KW-0788">Thiol protease</keyword>
<dbReference type="EC" id="3.4.19.12" evidence="8"/>
<feature type="active site" description="Nucleophile" evidence="7">
    <location>
        <position position="102"/>
    </location>
</feature>
<evidence type="ECO:0000256" key="8">
    <source>
        <dbReference type="RuleBase" id="RU361215"/>
    </source>
</evidence>
<dbReference type="InterPro" id="IPR038765">
    <property type="entry name" value="Papain-like_cys_pep_sf"/>
</dbReference>
<comment type="catalytic activity">
    <reaction evidence="1 7 8">
        <text>Thiol-dependent hydrolysis of ester, thioester, amide, peptide and isopeptide bonds formed by the C-terminal Gly of ubiquitin (a 76-residue protein attached to proteins as an intracellular targeting signal).</text>
        <dbReference type="EC" id="3.4.19.12"/>
    </reaction>
</comment>
<keyword evidence="4 7" id="KW-0833">Ubl conjugation pathway</keyword>
<evidence type="ECO:0000313" key="12">
    <source>
        <dbReference type="Proteomes" id="UP000509704"/>
    </source>
</evidence>
<evidence type="ECO:0000256" key="1">
    <source>
        <dbReference type="ARBA" id="ARBA00000707"/>
    </source>
</evidence>
<reference evidence="11 12" key="1">
    <citation type="submission" date="2020-07" db="EMBL/GenBank/DDBJ databases">
        <title>The yeast mating-type switching endonuclease HO is a domesticated member of an unorthodox homing genetic element family.</title>
        <authorList>
            <person name="Coughlan A.Y."/>
            <person name="Lombardi L."/>
            <person name="Braun-Galleani S."/>
            <person name="Martos A.R."/>
            <person name="Galeote V."/>
            <person name="Bigey F."/>
            <person name="Dequin S."/>
            <person name="Byrne K.P."/>
            <person name="Wolfe K.H."/>
        </authorList>
    </citation>
    <scope>NUCLEOTIDE SEQUENCE [LARGE SCALE GENOMIC DNA]</scope>
    <source>
        <strain evidence="11 12">NRRL Y-6702</strain>
    </source>
</reference>
<feature type="domain" description="UCH catalytic" evidence="10">
    <location>
        <begin position="6"/>
        <end position="242"/>
    </location>
</feature>
<name>A0A7H9AYH7_ZYGMR</name>
<dbReference type="PRINTS" id="PR00707">
    <property type="entry name" value="UBCTHYDRLASE"/>
</dbReference>
<keyword evidence="3 7" id="KW-0645">Protease</keyword>
<feature type="active site" description="Proton donor" evidence="7">
    <location>
        <position position="175"/>
    </location>
</feature>
<dbReference type="PANTHER" id="PTHR10589">
    <property type="entry name" value="UBIQUITIN CARBOXYL-TERMINAL HYDROLASE"/>
    <property type="match status" value="1"/>
</dbReference>
<dbReference type="Pfam" id="PF01088">
    <property type="entry name" value="Peptidase_C12"/>
    <property type="match status" value="1"/>
</dbReference>
<dbReference type="GO" id="GO:0016579">
    <property type="term" value="P:protein deubiquitination"/>
    <property type="evidence" value="ECO:0007669"/>
    <property type="project" value="TreeGrafter"/>
</dbReference>
<dbReference type="KEGG" id="zmk:HG535_0B05070"/>
<dbReference type="GeneID" id="59235126"/>
<dbReference type="OrthoDB" id="427186at2759"/>
<evidence type="ECO:0000256" key="7">
    <source>
        <dbReference type="PROSITE-ProRule" id="PRU01393"/>
    </source>
</evidence>
<dbReference type="PROSITE" id="PS52048">
    <property type="entry name" value="UCH_DOMAIN"/>
    <property type="match status" value="1"/>
</dbReference>
<keyword evidence="12" id="KW-1185">Reference proteome</keyword>
<dbReference type="Proteomes" id="UP000509704">
    <property type="component" value="Chromosome 2"/>
</dbReference>
<dbReference type="GO" id="GO:0005737">
    <property type="term" value="C:cytoplasm"/>
    <property type="evidence" value="ECO:0007669"/>
    <property type="project" value="TreeGrafter"/>
</dbReference>
<dbReference type="EMBL" id="CP058605">
    <property type="protein sequence ID" value="QLG71465.1"/>
    <property type="molecule type" value="Genomic_DNA"/>
</dbReference>
<evidence type="ECO:0000256" key="3">
    <source>
        <dbReference type="ARBA" id="ARBA00022670"/>
    </source>
</evidence>
<dbReference type="AlphaFoldDB" id="A0A7H9AYH7"/>
<dbReference type="GO" id="GO:0004843">
    <property type="term" value="F:cysteine-type deubiquitinase activity"/>
    <property type="evidence" value="ECO:0007669"/>
    <property type="project" value="UniProtKB-UniRule"/>
</dbReference>
<dbReference type="GO" id="GO:0006511">
    <property type="term" value="P:ubiquitin-dependent protein catabolic process"/>
    <property type="evidence" value="ECO:0007669"/>
    <property type="project" value="UniProtKB-UniRule"/>
</dbReference>